<dbReference type="Pfam" id="PF14470">
    <property type="entry name" value="bPH_3"/>
    <property type="match status" value="1"/>
</dbReference>
<sequence>MGIFSRTDEKKAAKASIAEEKKNTKTEKELANEEKVKNGKTAIKNLNGAKEHFEDDEELLDYIFGMYDSKLLKNDTKTNGVLIATNKRVIFYGKKMITGFDFETIDYSKISSVEYNQGMIFGELKIHTSGNVIKIETTMHNGARELIKLIKNKINTPTQTLTSIAQEKSIPEQLKELKELVDMDILTQDEFDAKKKQLLGL</sequence>
<evidence type="ECO:0000313" key="4">
    <source>
        <dbReference type="EMBL" id="SFI02187.1"/>
    </source>
</evidence>
<comment type="caution">
    <text evidence="4">The sequence shown here is derived from an EMBL/GenBank/DDBJ whole genome shotgun (WGS) entry which is preliminary data.</text>
</comment>
<dbReference type="InterPro" id="IPR037063">
    <property type="entry name" value="PHb_sf"/>
</dbReference>
<dbReference type="Gene3D" id="2.30.29.50">
    <property type="entry name" value="Bacterial Pleckstrin homology domain"/>
    <property type="match status" value="1"/>
</dbReference>
<keyword evidence="5" id="KW-1185">Reference proteome</keyword>
<evidence type="ECO:0000313" key="5">
    <source>
        <dbReference type="Proteomes" id="UP000195947"/>
    </source>
</evidence>
<reference evidence="4 6" key="2">
    <citation type="submission" date="2016-10" db="EMBL/GenBank/DDBJ databases">
        <authorList>
            <person name="Varghese N."/>
            <person name="Submissions S."/>
        </authorList>
    </citation>
    <scope>NUCLEOTIDE SEQUENCE [LARGE SCALE GENOMIC DNA]</scope>
    <source>
        <strain evidence="4 6">DSM 2094</strain>
    </source>
</reference>
<dbReference type="InterPro" id="IPR018649">
    <property type="entry name" value="SHOCT"/>
</dbReference>
<dbReference type="RefSeq" id="WP_086989341.1">
    <property type="nucleotide sequence ID" value="NZ_FJMZ01000023.1"/>
</dbReference>
<evidence type="ECO:0000313" key="3">
    <source>
        <dbReference type="EMBL" id="CZQ95468.1"/>
    </source>
</evidence>
<dbReference type="InterPro" id="IPR039519">
    <property type="entry name" value="YokE-like_PH"/>
</dbReference>
<evidence type="ECO:0000259" key="1">
    <source>
        <dbReference type="Pfam" id="PF09851"/>
    </source>
</evidence>
<feature type="domain" description="YokE-like PH" evidence="2">
    <location>
        <begin position="55"/>
        <end position="151"/>
    </location>
</feature>
<proteinExistence type="predicted"/>
<protein>
    <submittedName>
        <fullName evidence="4">Short C-terminal domain-containing protein</fullName>
    </submittedName>
</protein>
<name>A0AB38BJY0_9LACT</name>
<accession>A0AB38BJY0</accession>
<dbReference type="Proteomes" id="UP000199686">
    <property type="component" value="Unassembled WGS sequence"/>
</dbReference>
<dbReference type="Pfam" id="PF09851">
    <property type="entry name" value="SHOCT"/>
    <property type="match status" value="1"/>
</dbReference>
<dbReference type="EMBL" id="FOQC01000037">
    <property type="protein sequence ID" value="SFI02187.1"/>
    <property type="molecule type" value="Genomic_DNA"/>
</dbReference>
<evidence type="ECO:0000313" key="6">
    <source>
        <dbReference type="Proteomes" id="UP000199686"/>
    </source>
</evidence>
<reference evidence="3 5" key="1">
    <citation type="submission" date="2016-02" db="EMBL/GenBank/DDBJ databases">
        <authorList>
            <person name="Strepis N."/>
        </authorList>
    </citation>
    <scope>NUCLEOTIDE SEQUENCE [LARGE SCALE GENOMIC DNA]</scope>
    <source>
        <strain evidence="3">Trichococcus flocculiformis</strain>
    </source>
</reference>
<evidence type="ECO:0000259" key="2">
    <source>
        <dbReference type="Pfam" id="PF14470"/>
    </source>
</evidence>
<dbReference type="AlphaFoldDB" id="A0AB38BJY0"/>
<organism evidence="4 6">
    <name type="scientific">Trichococcus flocculiformis</name>
    <dbReference type="NCBI Taxonomy" id="82803"/>
    <lineage>
        <taxon>Bacteria</taxon>
        <taxon>Bacillati</taxon>
        <taxon>Bacillota</taxon>
        <taxon>Bacilli</taxon>
        <taxon>Lactobacillales</taxon>
        <taxon>Carnobacteriaceae</taxon>
        <taxon>Trichococcus</taxon>
    </lineage>
</organism>
<dbReference type="Proteomes" id="UP000195947">
    <property type="component" value="Unassembled WGS sequence"/>
</dbReference>
<feature type="domain" description="SHOCT" evidence="1">
    <location>
        <begin position="172"/>
        <end position="199"/>
    </location>
</feature>
<gene>
    <name evidence="4" type="ORF">SAMN04488507_10373</name>
    <name evidence="3" type="ORF">TFLO_1941</name>
</gene>
<dbReference type="EMBL" id="FJMZ01000023">
    <property type="protein sequence ID" value="CZQ95468.1"/>
    <property type="molecule type" value="Genomic_DNA"/>
</dbReference>